<organism evidence="2 3">
    <name type="scientific">Arabis nemorensis</name>
    <dbReference type="NCBI Taxonomy" id="586526"/>
    <lineage>
        <taxon>Eukaryota</taxon>
        <taxon>Viridiplantae</taxon>
        <taxon>Streptophyta</taxon>
        <taxon>Embryophyta</taxon>
        <taxon>Tracheophyta</taxon>
        <taxon>Spermatophyta</taxon>
        <taxon>Magnoliopsida</taxon>
        <taxon>eudicotyledons</taxon>
        <taxon>Gunneridae</taxon>
        <taxon>Pentapetalae</taxon>
        <taxon>rosids</taxon>
        <taxon>malvids</taxon>
        <taxon>Brassicales</taxon>
        <taxon>Brassicaceae</taxon>
        <taxon>Arabideae</taxon>
        <taxon>Arabis</taxon>
    </lineage>
</organism>
<keyword evidence="3" id="KW-1185">Reference proteome</keyword>
<dbReference type="InterPro" id="IPR012891">
    <property type="entry name" value="GCK_dom"/>
</dbReference>
<dbReference type="PANTHER" id="PTHR34357">
    <property type="entry name" value="F7A19.14 PROTEIN-RELATED"/>
    <property type="match status" value="1"/>
</dbReference>
<name>A0A565BGC9_9BRAS</name>
<dbReference type="AlphaFoldDB" id="A0A565BGC9"/>
<sequence>MEAEARYSEFMRGGPCKESFMALHEEAGIRSEKCKEPMMMLLNCMDSHPDYHQPVMKTCLDHLVKELQGLDAMKQSFEG</sequence>
<dbReference type="OrthoDB" id="1082794at2759"/>
<protein>
    <recommendedName>
        <fullName evidence="1">GCK domain-containing protein</fullName>
    </recommendedName>
</protein>
<evidence type="ECO:0000259" key="1">
    <source>
        <dbReference type="SMART" id="SM01227"/>
    </source>
</evidence>
<reference evidence="2" key="1">
    <citation type="submission" date="2019-07" db="EMBL/GenBank/DDBJ databases">
        <authorList>
            <person name="Dittberner H."/>
        </authorList>
    </citation>
    <scope>NUCLEOTIDE SEQUENCE [LARGE SCALE GENOMIC DNA]</scope>
</reference>
<evidence type="ECO:0000313" key="3">
    <source>
        <dbReference type="Proteomes" id="UP000489600"/>
    </source>
</evidence>
<dbReference type="Proteomes" id="UP000489600">
    <property type="component" value="Unassembled WGS sequence"/>
</dbReference>
<dbReference type="PANTHER" id="PTHR34357:SF2">
    <property type="entry name" value="F26F24.3-RELATED"/>
    <property type="match status" value="1"/>
</dbReference>
<gene>
    <name evidence="2" type="ORF">ANE_LOCUS10671</name>
</gene>
<comment type="caution">
    <text evidence="2">The sequence shown here is derived from an EMBL/GenBank/DDBJ whole genome shotgun (WGS) entry which is preliminary data.</text>
</comment>
<dbReference type="Pfam" id="PF07802">
    <property type="entry name" value="GCK"/>
    <property type="match status" value="1"/>
</dbReference>
<feature type="domain" description="GCK" evidence="1">
    <location>
        <begin position="3"/>
        <end position="67"/>
    </location>
</feature>
<proteinExistence type="predicted"/>
<accession>A0A565BGC9</accession>
<dbReference type="EMBL" id="CABITT030000004">
    <property type="protein sequence ID" value="VVB00227.1"/>
    <property type="molecule type" value="Genomic_DNA"/>
</dbReference>
<dbReference type="SMART" id="SM01227">
    <property type="entry name" value="GCK"/>
    <property type="match status" value="1"/>
</dbReference>
<evidence type="ECO:0000313" key="2">
    <source>
        <dbReference type="EMBL" id="VVB00227.1"/>
    </source>
</evidence>